<reference evidence="3" key="1">
    <citation type="submission" date="2016-10" db="EMBL/GenBank/DDBJ databases">
        <authorList>
            <person name="Varghese N."/>
            <person name="Submissions S."/>
        </authorList>
    </citation>
    <scope>NUCLEOTIDE SEQUENCE [LARGE SCALE GENOMIC DNA]</scope>
    <source>
        <strain evidence="3">CGMCC 1.6963</strain>
    </source>
</reference>
<dbReference type="GO" id="GO:0016747">
    <property type="term" value="F:acyltransferase activity, transferring groups other than amino-acyl groups"/>
    <property type="evidence" value="ECO:0007669"/>
    <property type="project" value="InterPro"/>
</dbReference>
<gene>
    <name evidence="2" type="ORF">SAMN05216199_2338</name>
</gene>
<dbReference type="AlphaFoldDB" id="A0A1H9VGQ6"/>
<name>A0A1H9VGQ6_9MICO</name>
<dbReference type="PROSITE" id="PS51186">
    <property type="entry name" value="GNAT"/>
    <property type="match status" value="1"/>
</dbReference>
<dbReference type="RefSeq" id="WP_177180321.1">
    <property type="nucleotide sequence ID" value="NZ_FOHB01000004.1"/>
</dbReference>
<dbReference type="EMBL" id="FOHB01000004">
    <property type="protein sequence ID" value="SES20966.1"/>
    <property type="molecule type" value="Genomic_DNA"/>
</dbReference>
<evidence type="ECO:0000313" key="3">
    <source>
        <dbReference type="Proteomes" id="UP000199019"/>
    </source>
</evidence>
<protein>
    <submittedName>
        <fullName evidence="2">Acetyltransferase (GNAT) domain-containing protein</fullName>
    </submittedName>
</protein>
<dbReference type="CDD" id="cd04301">
    <property type="entry name" value="NAT_SF"/>
    <property type="match status" value="1"/>
</dbReference>
<dbReference type="PANTHER" id="PTHR43233">
    <property type="entry name" value="FAMILY N-ACETYLTRANSFERASE, PUTATIVE (AFU_ORTHOLOGUE AFUA_6G03350)-RELATED"/>
    <property type="match status" value="1"/>
</dbReference>
<proteinExistence type="predicted"/>
<accession>A0A1H9VGQ6</accession>
<dbReference type="SUPFAM" id="SSF55729">
    <property type="entry name" value="Acyl-CoA N-acyltransferases (Nat)"/>
    <property type="match status" value="1"/>
</dbReference>
<keyword evidence="3" id="KW-1185">Reference proteome</keyword>
<dbReference type="STRING" id="587636.SAMN05216199_2338"/>
<dbReference type="InterPro" id="IPR000182">
    <property type="entry name" value="GNAT_dom"/>
</dbReference>
<dbReference type="Proteomes" id="UP000199019">
    <property type="component" value="Unassembled WGS sequence"/>
</dbReference>
<dbReference type="InterPro" id="IPR016181">
    <property type="entry name" value="Acyl_CoA_acyltransferase"/>
</dbReference>
<dbReference type="PANTHER" id="PTHR43233:SF1">
    <property type="entry name" value="FAMILY N-ACETYLTRANSFERASE, PUTATIVE (AFU_ORTHOLOGUE AFUA_6G03350)-RELATED"/>
    <property type="match status" value="1"/>
</dbReference>
<dbReference type="Gene3D" id="3.40.630.30">
    <property type="match status" value="1"/>
</dbReference>
<dbReference type="Pfam" id="PF13508">
    <property type="entry name" value="Acetyltransf_7"/>
    <property type="match status" value="1"/>
</dbReference>
<sequence>MTYRFVDTVPTVEEHGALAISVGWHGDFHWESVPASLAGSLCGVVAYDGEEQPVAMGRVVGDGAFYFYLQDVAVHPDHQRQGLGSQVIRRLRDQIEAMAGADCFVGLFATPDGQTLYAREGFVAENTVGMWQVLRPGKE</sequence>
<evidence type="ECO:0000259" key="1">
    <source>
        <dbReference type="PROSITE" id="PS51186"/>
    </source>
</evidence>
<dbReference type="InterPro" id="IPR053144">
    <property type="entry name" value="Acetyltransferase_Butenolide"/>
</dbReference>
<evidence type="ECO:0000313" key="2">
    <source>
        <dbReference type="EMBL" id="SES20966.1"/>
    </source>
</evidence>
<keyword evidence="2" id="KW-0808">Transferase</keyword>
<feature type="domain" description="N-acetyltransferase" evidence="1">
    <location>
        <begin position="1"/>
        <end position="139"/>
    </location>
</feature>
<organism evidence="2 3">
    <name type="scientific">Pedococcus cremeus</name>
    <dbReference type="NCBI Taxonomy" id="587636"/>
    <lineage>
        <taxon>Bacteria</taxon>
        <taxon>Bacillati</taxon>
        <taxon>Actinomycetota</taxon>
        <taxon>Actinomycetes</taxon>
        <taxon>Micrococcales</taxon>
        <taxon>Intrasporangiaceae</taxon>
        <taxon>Pedococcus</taxon>
    </lineage>
</organism>